<keyword evidence="13" id="KW-0460">Magnesium</keyword>
<keyword evidence="15" id="KW-1185">Reference proteome</keyword>
<name>A0A1G8AWY8_9BACI</name>
<evidence type="ECO:0000256" key="6">
    <source>
        <dbReference type="ARBA" id="ARBA00012947"/>
    </source>
</evidence>
<evidence type="ECO:0000256" key="3">
    <source>
        <dbReference type="ARBA" id="ARBA00008621"/>
    </source>
</evidence>
<reference evidence="14 15" key="1">
    <citation type="submission" date="2016-10" db="EMBL/GenBank/DDBJ databases">
        <authorList>
            <person name="de Groot N.N."/>
        </authorList>
    </citation>
    <scope>NUCLEOTIDE SEQUENCE [LARGE SCALE GENOMIC DNA]</scope>
    <source>
        <strain evidence="14 15">DSM 21632</strain>
    </source>
</reference>
<dbReference type="SUPFAM" id="SSF89562">
    <property type="entry name" value="RraA-like"/>
    <property type="match status" value="1"/>
</dbReference>
<evidence type="ECO:0000256" key="5">
    <source>
        <dbReference type="ARBA" id="ARBA00012213"/>
    </source>
</evidence>
<evidence type="ECO:0000313" key="14">
    <source>
        <dbReference type="EMBL" id="SDH25374.1"/>
    </source>
</evidence>
<evidence type="ECO:0000256" key="7">
    <source>
        <dbReference type="ARBA" id="ARBA00016549"/>
    </source>
</evidence>
<comment type="similarity">
    <text evidence="3">Belongs to the class II aldolase/RraA-like family.</text>
</comment>
<dbReference type="InterPro" id="IPR005493">
    <property type="entry name" value="RraA/RraA-like"/>
</dbReference>
<dbReference type="OrthoDB" id="9784786at2"/>
<dbReference type="InterPro" id="IPR036704">
    <property type="entry name" value="RraA/RraA-like_sf"/>
</dbReference>
<dbReference type="GO" id="GO:0008948">
    <property type="term" value="F:oxaloacetate decarboxylase activity"/>
    <property type="evidence" value="ECO:0007669"/>
    <property type="project" value="UniProtKB-EC"/>
</dbReference>
<dbReference type="Pfam" id="PF03737">
    <property type="entry name" value="RraA-like"/>
    <property type="match status" value="1"/>
</dbReference>
<accession>A0A1G8AWY8</accession>
<sequence>MPEDIFVEKLSHLDTCAVSDALDSLGIQGAALGIKQVSVAKKITGRAITVKLTSKDSAPPSSRHLGTAAVEAASHGDVIVVEHGRTDVAGWGGNLSVAASQKGISGIIIDGALRDVDEMWSLQFPAYAASAVPVTARGRIAEESCNEPITVAGIDVKPNDLVIADRSGVVFIPEKIAKEVIDKAEEIMKKEEKMAQSIRQGVPVSSVMGKNYETMLQEE</sequence>
<dbReference type="EMBL" id="FNDK01000003">
    <property type="protein sequence ID" value="SDH25374.1"/>
    <property type="molecule type" value="Genomic_DNA"/>
</dbReference>
<dbReference type="STRING" id="568899.SAMN05192534_10350"/>
<evidence type="ECO:0000256" key="12">
    <source>
        <dbReference type="ARBA" id="ARBA00047973"/>
    </source>
</evidence>
<dbReference type="EC" id="4.1.3.17" evidence="5"/>
<dbReference type="PANTHER" id="PTHR33254">
    <property type="entry name" value="4-HYDROXY-4-METHYL-2-OXOGLUTARATE ALDOLASE 3-RELATED"/>
    <property type="match status" value="1"/>
</dbReference>
<dbReference type="RefSeq" id="WP_091271623.1">
    <property type="nucleotide sequence ID" value="NZ_FNDK01000003.1"/>
</dbReference>
<evidence type="ECO:0000256" key="11">
    <source>
        <dbReference type="ARBA" id="ARBA00032305"/>
    </source>
</evidence>
<gene>
    <name evidence="14" type="ORF">SAMN05192534_10350</name>
</gene>
<dbReference type="GO" id="GO:0047443">
    <property type="term" value="F:4-hydroxy-4-methyl-2-oxoglutarate aldolase activity"/>
    <property type="evidence" value="ECO:0007669"/>
    <property type="project" value="UniProtKB-EC"/>
</dbReference>
<evidence type="ECO:0000256" key="2">
    <source>
        <dbReference type="ARBA" id="ARBA00001968"/>
    </source>
</evidence>
<dbReference type="Gene3D" id="3.50.30.40">
    <property type="entry name" value="Ribonuclease E inhibitor RraA/RraA-like"/>
    <property type="match status" value="1"/>
</dbReference>
<evidence type="ECO:0000256" key="13">
    <source>
        <dbReference type="PIRSR" id="PIRSR605493-1"/>
    </source>
</evidence>
<proteinExistence type="inferred from homology"/>
<dbReference type="AlphaFoldDB" id="A0A1G8AWY8"/>
<evidence type="ECO:0000256" key="4">
    <source>
        <dbReference type="ARBA" id="ARBA00011233"/>
    </source>
</evidence>
<comment type="subunit">
    <text evidence="4">Homotrimer.</text>
</comment>
<dbReference type="CDD" id="cd16841">
    <property type="entry name" value="RraA_family"/>
    <property type="match status" value="1"/>
</dbReference>
<feature type="binding site" evidence="13">
    <location>
        <position position="115"/>
    </location>
    <ligand>
        <name>Mg(2+)</name>
        <dbReference type="ChEBI" id="CHEBI:18420"/>
    </ligand>
</feature>
<feature type="binding site" evidence="13">
    <location>
        <begin position="92"/>
        <end position="95"/>
    </location>
    <ligand>
        <name>substrate</name>
    </ligand>
</feature>
<evidence type="ECO:0000256" key="1">
    <source>
        <dbReference type="ARBA" id="ARBA00001342"/>
    </source>
</evidence>
<dbReference type="PANTHER" id="PTHR33254:SF4">
    <property type="entry name" value="4-HYDROXY-4-METHYL-2-OXOGLUTARATE ALDOLASE 3-RELATED"/>
    <property type="match status" value="1"/>
</dbReference>
<keyword evidence="13" id="KW-0479">Metal-binding</keyword>
<comment type="function">
    <text evidence="8">Catalyzes the aldol cleavage of 4-hydroxy-4-methyl-2-oxoglutarate (HMG) into 2 molecules of pyruvate. Also contains a secondary oxaloacetate (OAA) decarboxylase activity due to the common pyruvate enolate transition state formed following C-C bond cleavage in the retro-aldol and decarboxylation reactions.</text>
</comment>
<dbReference type="EC" id="4.1.1.112" evidence="6"/>
<comment type="cofactor">
    <cofactor evidence="13">
        <name>Mg(2+)</name>
        <dbReference type="ChEBI" id="CHEBI:18420"/>
    </cofactor>
</comment>
<protein>
    <recommendedName>
        <fullName evidence="7">Putative 4-hydroxy-4-methyl-2-oxoglutarate aldolase</fullName>
        <ecNumber evidence="6">4.1.1.112</ecNumber>
        <ecNumber evidence="5">4.1.3.17</ecNumber>
    </recommendedName>
    <alternativeName>
        <fullName evidence="11">Oxaloacetate decarboxylase</fullName>
    </alternativeName>
    <alternativeName>
        <fullName evidence="9">Regulator of ribonuclease activity homolog</fullName>
    </alternativeName>
    <alternativeName>
        <fullName evidence="10">RraA-like protein</fullName>
    </alternativeName>
</protein>
<dbReference type="GO" id="GO:0046872">
    <property type="term" value="F:metal ion binding"/>
    <property type="evidence" value="ECO:0007669"/>
    <property type="project" value="UniProtKB-KW"/>
</dbReference>
<dbReference type="Proteomes" id="UP000199163">
    <property type="component" value="Unassembled WGS sequence"/>
</dbReference>
<evidence type="ECO:0000256" key="8">
    <source>
        <dbReference type="ARBA" id="ARBA00025046"/>
    </source>
</evidence>
<evidence type="ECO:0000256" key="9">
    <source>
        <dbReference type="ARBA" id="ARBA00029596"/>
    </source>
</evidence>
<evidence type="ECO:0000256" key="10">
    <source>
        <dbReference type="ARBA" id="ARBA00030169"/>
    </source>
</evidence>
<evidence type="ECO:0000313" key="15">
    <source>
        <dbReference type="Proteomes" id="UP000199163"/>
    </source>
</evidence>
<comment type="catalytic activity">
    <reaction evidence="1">
        <text>4-hydroxy-4-methyl-2-oxoglutarate = 2 pyruvate</text>
        <dbReference type="Rhea" id="RHEA:22748"/>
        <dbReference type="ChEBI" id="CHEBI:15361"/>
        <dbReference type="ChEBI" id="CHEBI:58276"/>
        <dbReference type="EC" id="4.1.3.17"/>
    </reaction>
</comment>
<comment type="catalytic activity">
    <reaction evidence="12">
        <text>oxaloacetate + H(+) = pyruvate + CO2</text>
        <dbReference type="Rhea" id="RHEA:15641"/>
        <dbReference type="ChEBI" id="CHEBI:15361"/>
        <dbReference type="ChEBI" id="CHEBI:15378"/>
        <dbReference type="ChEBI" id="CHEBI:16452"/>
        <dbReference type="ChEBI" id="CHEBI:16526"/>
        <dbReference type="EC" id="4.1.1.112"/>
    </reaction>
</comment>
<organism evidence="14 15">
    <name type="scientific">Alteribacillus persepolensis</name>
    <dbReference type="NCBI Taxonomy" id="568899"/>
    <lineage>
        <taxon>Bacteria</taxon>
        <taxon>Bacillati</taxon>
        <taxon>Bacillota</taxon>
        <taxon>Bacilli</taxon>
        <taxon>Bacillales</taxon>
        <taxon>Bacillaceae</taxon>
        <taxon>Alteribacillus</taxon>
    </lineage>
</organism>
<feature type="binding site" evidence="13">
    <location>
        <position position="114"/>
    </location>
    <ligand>
        <name>substrate</name>
    </ligand>
</feature>
<comment type="cofactor">
    <cofactor evidence="2">
        <name>a divalent metal cation</name>
        <dbReference type="ChEBI" id="CHEBI:60240"/>
    </cofactor>
</comment>